<keyword evidence="4" id="KW-0143">Chaperone</keyword>
<comment type="subcellular location">
    <subcellularLocation>
        <location evidence="1">Mitochondrion</location>
    </subcellularLocation>
</comment>
<evidence type="ECO:0000313" key="6">
    <source>
        <dbReference type="EnsemblMetazoa" id="SMAR013015-PA"/>
    </source>
</evidence>
<dbReference type="GO" id="GO:0006120">
    <property type="term" value="P:mitochondrial electron transport, NADH to ubiquinone"/>
    <property type="evidence" value="ECO:0007669"/>
    <property type="project" value="TreeGrafter"/>
</dbReference>
<evidence type="ECO:0000256" key="3">
    <source>
        <dbReference type="ARBA" id="ARBA00023128"/>
    </source>
</evidence>
<dbReference type="GO" id="GO:0051082">
    <property type="term" value="F:unfolded protein binding"/>
    <property type="evidence" value="ECO:0007669"/>
    <property type="project" value="TreeGrafter"/>
</dbReference>
<dbReference type="EnsemblMetazoa" id="SMAR013015-RA">
    <property type="protein sequence ID" value="SMAR013015-PA"/>
    <property type="gene ID" value="SMAR013015"/>
</dbReference>
<dbReference type="PhylomeDB" id="T1JGP2"/>
<dbReference type="GO" id="GO:0032981">
    <property type="term" value="P:mitochondrial respiratory chain complex I assembly"/>
    <property type="evidence" value="ECO:0007669"/>
    <property type="project" value="TreeGrafter"/>
</dbReference>
<evidence type="ECO:0000256" key="2">
    <source>
        <dbReference type="ARBA" id="ARBA00007884"/>
    </source>
</evidence>
<accession>T1JGP2</accession>
<dbReference type="GO" id="GO:0005739">
    <property type="term" value="C:mitochondrion"/>
    <property type="evidence" value="ECO:0007669"/>
    <property type="project" value="UniProtKB-SubCell"/>
</dbReference>
<feature type="domain" description="NADH:ubiquinone oxidoreductase intermediate-associated protein 30" evidence="5">
    <location>
        <begin position="96"/>
        <end position="269"/>
    </location>
</feature>
<dbReference type="STRING" id="126957.T1JGP2"/>
<dbReference type="InterPro" id="IPR039131">
    <property type="entry name" value="NDUFAF1"/>
</dbReference>
<sequence>MHRVCLQNILSSQKCMNLANTRHLVTSSINYSFWEPDEKGGYRKEEGLNIPKQIQLFKSGLGQLKDEIRMWRGEMKEKFLDEPAWVVEPGTTDIVWKFDNQEVLDKWLVTSDSDHTEGFSQCTLRLNAAKNATFSGILQTHLPKDGRIKKAGYCSMRSMRPRKSFQRAIYHDWDMFTHLIMRVRGDGRPYMLNLASVGYFDVMFNDIFQFVLYTRGGPYWQVAKIPFSRFFLGSKGRVQDKQCKIPLRQITNLGISCGDRLPGPFQLEIDYIAVQFDPSHKEEYAYEMYQTPKTFVGT</sequence>
<evidence type="ECO:0000313" key="7">
    <source>
        <dbReference type="Proteomes" id="UP000014500"/>
    </source>
</evidence>
<dbReference type="PANTHER" id="PTHR13194">
    <property type="entry name" value="COMPLEX I INTERMEDIATE-ASSOCIATED PROTEIN 30"/>
    <property type="match status" value="1"/>
</dbReference>
<reference evidence="6" key="2">
    <citation type="submission" date="2015-02" db="UniProtKB">
        <authorList>
            <consortium name="EnsemblMetazoa"/>
        </authorList>
    </citation>
    <scope>IDENTIFICATION</scope>
</reference>
<organism evidence="6 7">
    <name type="scientific">Strigamia maritima</name>
    <name type="common">European centipede</name>
    <name type="synonym">Geophilus maritimus</name>
    <dbReference type="NCBI Taxonomy" id="126957"/>
    <lineage>
        <taxon>Eukaryota</taxon>
        <taxon>Metazoa</taxon>
        <taxon>Ecdysozoa</taxon>
        <taxon>Arthropoda</taxon>
        <taxon>Myriapoda</taxon>
        <taxon>Chilopoda</taxon>
        <taxon>Pleurostigmophora</taxon>
        <taxon>Geophilomorpha</taxon>
        <taxon>Linotaeniidae</taxon>
        <taxon>Strigamia</taxon>
    </lineage>
</organism>
<dbReference type="PANTHER" id="PTHR13194:SF18">
    <property type="entry name" value="COMPLEX I INTERMEDIATE-ASSOCIATED PROTEIN 30, MITOCHONDRIAL"/>
    <property type="match status" value="1"/>
</dbReference>
<dbReference type="InterPro" id="IPR008979">
    <property type="entry name" value="Galactose-bd-like_sf"/>
</dbReference>
<dbReference type="SUPFAM" id="SSF49785">
    <property type="entry name" value="Galactose-binding domain-like"/>
    <property type="match status" value="1"/>
</dbReference>
<evidence type="ECO:0000256" key="1">
    <source>
        <dbReference type="ARBA" id="ARBA00004173"/>
    </source>
</evidence>
<reference evidence="7" key="1">
    <citation type="submission" date="2011-05" db="EMBL/GenBank/DDBJ databases">
        <authorList>
            <person name="Richards S.R."/>
            <person name="Qu J."/>
            <person name="Jiang H."/>
            <person name="Jhangiani S.N."/>
            <person name="Agravi P."/>
            <person name="Goodspeed R."/>
            <person name="Gross S."/>
            <person name="Mandapat C."/>
            <person name="Jackson L."/>
            <person name="Mathew T."/>
            <person name="Pu L."/>
            <person name="Thornton R."/>
            <person name="Saada N."/>
            <person name="Wilczek-Boney K.B."/>
            <person name="Lee S."/>
            <person name="Kovar C."/>
            <person name="Wu Y."/>
            <person name="Scherer S.E."/>
            <person name="Worley K.C."/>
            <person name="Muzny D.M."/>
            <person name="Gibbs R."/>
        </authorList>
    </citation>
    <scope>NUCLEOTIDE SEQUENCE</scope>
    <source>
        <strain evidence="7">Brora</strain>
    </source>
</reference>
<protein>
    <recommendedName>
        <fullName evidence="5">NADH:ubiquinone oxidoreductase intermediate-associated protein 30 domain-containing protein</fullName>
    </recommendedName>
</protein>
<dbReference type="EMBL" id="JH432211">
    <property type="status" value="NOT_ANNOTATED_CDS"/>
    <property type="molecule type" value="Genomic_DNA"/>
</dbReference>
<dbReference type="eggNOG" id="KOG2435">
    <property type="taxonomic scope" value="Eukaryota"/>
</dbReference>
<comment type="similarity">
    <text evidence="2">Belongs to the CIA30 family.</text>
</comment>
<dbReference type="Pfam" id="PF08547">
    <property type="entry name" value="CIA30"/>
    <property type="match status" value="1"/>
</dbReference>
<name>T1JGP2_STRMM</name>
<dbReference type="InterPro" id="IPR013857">
    <property type="entry name" value="NADH-UbQ_OxRdtase-assoc_prot30"/>
</dbReference>
<evidence type="ECO:0000259" key="5">
    <source>
        <dbReference type="Pfam" id="PF08547"/>
    </source>
</evidence>
<evidence type="ECO:0000256" key="4">
    <source>
        <dbReference type="ARBA" id="ARBA00023186"/>
    </source>
</evidence>
<dbReference type="AlphaFoldDB" id="T1JGP2"/>
<dbReference type="Proteomes" id="UP000014500">
    <property type="component" value="Unassembled WGS sequence"/>
</dbReference>
<dbReference type="OMA" id="KRTGYAN"/>
<dbReference type="HOGENOM" id="CLU_059028_2_2_1"/>
<proteinExistence type="inferred from homology"/>
<keyword evidence="7" id="KW-1185">Reference proteome</keyword>
<keyword evidence="3" id="KW-0496">Mitochondrion</keyword>